<evidence type="ECO:0000313" key="3">
    <source>
        <dbReference type="EMBL" id="VAY86914.1"/>
    </source>
</evidence>
<dbReference type="HAMAP" id="MF_00095">
    <property type="entry name" value="SfsA"/>
    <property type="match status" value="1"/>
</dbReference>
<reference evidence="3" key="1">
    <citation type="submission" date="2018-10" db="EMBL/GenBank/DDBJ databases">
        <authorList>
            <person name="Plewniak F."/>
        </authorList>
    </citation>
    <scope>NUCLEOTIDE SEQUENCE</scope>
</reference>
<feature type="domain" description="Sugar fermentation stimulation protein C-terminal" evidence="1">
    <location>
        <begin position="83"/>
        <end position="221"/>
    </location>
</feature>
<dbReference type="Gene3D" id="2.40.50.580">
    <property type="match status" value="1"/>
</dbReference>
<dbReference type="InterPro" id="IPR040452">
    <property type="entry name" value="SfsA_C"/>
</dbReference>
<dbReference type="InterPro" id="IPR041465">
    <property type="entry name" value="SfsA_N"/>
</dbReference>
<name>A0A3P3ZLR9_9ZZZZ</name>
<evidence type="ECO:0000259" key="2">
    <source>
        <dbReference type="Pfam" id="PF17746"/>
    </source>
</evidence>
<dbReference type="EMBL" id="UOYP01000059">
    <property type="protein sequence ID" value="VAY86914.1"/>
    <property type="molecule type" value="Genomic_DNA"/>
</dbReference>
<dbReference type="NCBIfam" id="TIGR00230">
    <property type="entry name" value="sfsA"/>
    <property type="match status" value="1"/>
</dbReference>
<dbReference type="InterPro" id="IPR005224">
    <property type="entry name" value="SfsA"/>
</dbReference>
<accession>A0A3P3ZLR9</accession>
<dbReference type="Pfam" id="PF03749">
    <property type="entry name" value="SfsA"/>
    <property type="match status" value="1"/>
</dbReference>
<protein>
    <submittedName>
        <fullName evidence="3">Sugar fermentation stimulation protein homolog</fullName>
    </submittedName>
</protein>
<feature type="domain" description="SfsA N-terminal OB" evidence="2">
    <location>
        <begin position="13"/>
        <end position="79"/>
    </location>
</feature>
<proteinExistence type="inferred from homology"/>
<organism evidence="3">
    <name type="scientific">mine drainage metagenome</name>
    <dbReference type="NCBI Taxonomy" id="410659"/>
    <lineage>
        <taxon>unclassified sequences</taxon>
        <taxon>metagenomes</taxon>
        <taxon>ecological metagenomes</taxon>
    </lineage>
</organism>
<dbReference type="CDD" id="cd22359">
    <property type="entry name" value="SfsA-like_bacterial"/>
    <property type="match status" value="1"/>
</dbReference>
<dbReference type="PANTHER" id="PTHR30545:SF2">
    <property type="entry name" value="SUGAR FERMENTATION STIMULATION PROTEIN A"/>
    <property type="match status" value="1"/>
</dbReference>
<dbReference type="Pfam" id="PF17746">
    <property type="entry name" value="SfsA_N"/>
    <property type="match status" value="1"/>
</dbReference>
<dbReference type="Gene3D" id="3.40.1350.60">
    <property type="match status" value="1"/>
</dbReference>
<gene>
    <name evidence="3" type="primary">sfsA</name>
    <name evidence="3" type="ORF">CARN8_1510012</name>
</gene>
<evidence type="ECO:0000259" key="1">
    <source>
        <dbReference type="Pfam" id="PF03749"/>
    </source>
</evidence>
<dbReference type="GO" id="GO:0003677">
    <property type="term" value="F:DNA binding"/>
    <property type="evidence" value="ECO:0007669"/>
    <property type="project" value="InterPro"/>
</dbReference>
<dbReference type="AlphaFoldDB" id="A0A3P3ZLR9"/>
<sequence>MNYAESLSEGRLLRRYQRFLADIELGDGEVITAHVPNTGSMLGCLELGQGARLSRARDTTRRCPYTLEQIQVGKVWVGVNTHRANALVGEALKRGAIEEVSGYASHRPEVSYGQQRSRIDWLLEDQNSPVCYLEVKSVTTSLEPGIGLFPDAVSQRALKHLGELRDCVVQEGARSVLLFCVQRADVHVVHPADAIDPAYGRLLREVMREGVEVLAYGVEPTRTGLLWGPRIGVHCP</sequence>
<dbReference type="PANTHER" id="PTHR30545">
    <property type="entry name" value="SUGAR FERMENTATION STIMULATION PROTEIN A"/>
    <property type="match status" value="1"/>
</dbReference>